<dbReference type="AlphaFoldDB" id="A0A6A6SYR1"/>
<reference evidence="2" key="1">
    <citation type="journal article" date="2020" name="Stud. Mycol.">
        <title>101 Dothideomycetes genomes: a test case for predicting lifestyles and emergence of pathogens.</title>
        <authorList>
            <person name="Haridas S."/>
            <person name="Albert R."/>
            <person name="Binder M."/>
            <person name="Bloem J."/>
            <person name="Labutti K."/>
            <person name="Salamov A."/>
            <person name="Andreopoulos B."/>
            <person name="Baker S."/>
            <person name="Barry K."/>
            <person name="Bills G."/>
            <person name="Bluhm B."/>
            <person name="Cannon C."/>
            <person name="Castanera R."/>
            <person name="Culley D."/>
            <person name="Daum C."/>
            <person name="Ezra D."/>
            <person name="Gonzalez J."/>
            <person name="Henrissat B."/>
            <person name="Kuo A."/>
            <person name="Liang C."/>
            <person name="Lipzen A."/>
            <person name="Lutzoni F."/>
            <person name="Magnuson J."/>
            <person name="Mondo S."/>
            <person name="Nolan M."/>
            <person name="Ohm R."/>
            <person name="Pangilinan J."/>
            <person name="Park H.-J."/>
            <person name="Ramirez L."/>
            <person name="Alfaro M."/>
            <person name="Sun H."/>
            <person name="Tritt A."/>
            <person name="Yoshinaga Y."/>
            <person name="Zwiers L.-H."/>
            <person name="Turgeon B."/>
            <person name="Goodwin S."/>
            <person name="Spatafora J."/>
            <person name="Crous P."/>
            <person name="Grigoriev I."/>
        </authorList>
    </citation>
    <scope>NUCLEOTIDE SEQUENCE</scope>
    <source>
        <strain evidence="2">CBS 122681</strain>
    </source>
</reference>
<evidence type="ECO:0000256" key="1">
    <source>
        <dbReference type="SAM" id="MobiDB-lite"/>
    </source>
</evidence>
<accession>A0A6A6SYR1</accession>
<gene>
    <name evidence="2" type="ORF">K491DRAFT_727755</name>
</gene>
<name>A0A6A6SYR1_9PLEO</name>
<evidence type="ECO:0000313" key="2">
    <source>
        <dbReference type="EMBL" id="KAF2652111.1"/>
    </source>
</evidence>
<dbReference type="EMBL" id="MU004409">
    <property type="protein sequence ID" value="KAF2652111.1"/>
    <property type="molecule type" value="Genomic_DNA"/>
</dbReference>
<protein>
    <submittedName>
        <fullName evidence="2">Uncharacterized protein</fullName>
    </submittedName>
</protein>
<keyword evidence="3" id="KW-1185">Reference proteome</keyword>
<proteinExistence type="predicted"/>
<feature type="region of interest" description="Disordered" evidence="1">
    <location>
        <begin position="1"/>
        <end position="32"/>
    </location>
</feature>
<dbReference type="Proteomes" id="UP000799324">
    <property type="component" value="Unassembled WGS sequence"/>
</dbReference>
<evidence type="ECO:0000313" key="3">
    <source>
        <dbReference type="Proteomes" id="UP000799324"/>
    </source>
</evidence>
<sequence length="157" mass="17906">MASRSSSDSSDDSPVATVQPQRLCWHDRPKDGNHATTADFELSARNGRQGFNTMLQWARMMRSTDPDVKAARLEDQGQQRLDGCHEKKKPLIKDVDHVKSHRTAQESLKQFYKESIGTAGLEADSNRLNRVKTPPTRGLRWWIRVMTRCLNPIFMGL</sequence>
<organism evidence="2 3">
    <name type="scientific">Lophiostoma macrostomum CBS 122681</name>
    <dbReference type="NCBI Taxonomy" id="1314788"/>
    <lineage>
        <taxon>Eukaryota</taxon>
        <taxon>Fungi</taxon>
        <taxon>Dikarya</taxon>
        <taxon>Ascomycota</taxon>
        <taxon>Pezizomycotina</taxon>
        <taxon>Dothideomycetes</taxon>
        <taxon>Pleosporomycetidae</taxon>
        <taxon>Pleosporales</taxon>
        <taxon>Lophiostomataceae</taxon>
        <taxon>Lophiostoma</taxon>
    </lineage>
</organism>